<reference evidence="2" key="2">
    <citation type="journal article" date="2021" name="PeerJ">
        <title>Extensive microbial diversity within the chicken gut microbiome revealed by metagenomics and culture.</title>
        <authorList>
            <person name="Gilroy R."/>
            <person name="Ravi A."/>
            <person name="Getino M."/>
            <person name="Pursley I."/>
            <person name="Horton D.L."/>
            <person name="Alikhan N.F."/>
            <person name="Baker D."/>
            <person name="Gharbi K."/>
            <person name="Hall N."/>
            <person name="Watson M."/>
            <person name="Adriaenssens E.M."/>
            <person name="Foster-Nyarko E."/>
            <person name="Jarju S."/>
            <person name="Secka A."/>
            <person name="Antonio M."/>
            <person name="Oren A."/>
            <person name="Chaudhuri R.R."/>
            <person name="La Ragione R."/>
            <person name="Hildebrand F."/>
            <person name="Pallen M.J."/>
        </authorList>
    </citation>
    <scope>NUCLEOTIDE SEQUENCE</scope>
    <source>
        <strain evidence="2">4509</strain>
    </source>
</reference>
<evidence type="ECO:0008006" key="4">
    <source>
        <dbReference type="Google" id="ProtNLM"/>
    </source>
</evidence>
<reference evidence="2" key="1">
    <citation type="submission" date="2020-10" db="EMBL/GenBank/DDBJ databases">
        <authorList>
            <person name="Gilroy R."/>
        </authorList>
    </citation>
    <scope>NUCLEOTIDE SEQUENCE</scope>
    <source>
        <strain evidence="2">4509</strain>
    </source>
</reference>
<evidence type="ECO:0000313" key="3">
    <source>
        <dbReference type="Proteomes" id="UP000824082"/>
    </source>
</evidence>
<dbReference type="Proteomes" id="UP000824082">
    <property type="component" value="Unassembled WGS sequence"/>
</dbReference>
<name>A0A9D1IPV5_9FIRM</name>
<dbReference type="InterPro" id="IPR029068">
    <property type="entry name" value="Glyas_Bleomycin-R_OHBP_Dase"/>
</dbReference>
<dbReference type="SUPFAM" id="SSF54593">
    <property type="entry name" value="Glyoxalase/Bleomycin resistance protein/Dihydroxybiphenyl dioxygenase"/>
    <property type="match status" value="1"/>
</dbReference>
<dbReference type="AlphaFoldDB" id="A0A9D1IPV5"/>
<protein>
    <recommendedName>
        <fullName evidence="4">VOC domain-containing protein</fullName>
    </recommendedName>
</protein>
<comment type="caution">
    <text evidence="2">The sequence shown here is derived from an EMBL/GenBank/DDBJ whole genome shotgun (WGS) entry which is preliminary data.</text>
</comment>
<evidence type="ECO:0000313" key="2">
    <source>
        <dbReference type="EMBL" id="HIU41645.1"/>
    </source>
</evidence>
<gene>
    <name evidence="2" type="ORF">IAD19_03745</name>
</gene>
<proteinExistence type="predicted"/>
<dbReference type="EMBL" id="DVMX01000072">
    <property type="protein sequence ID" value="HIU41645.1"/>
    <property type="molecule type" value="Genomic_DNA"/>
</dbReference>
<feature type="region of interest" description="Disordered" evidence="1">
    <location>
        <begin position="1"/>
        <end position="20"/>
    </location>
</feature>
<evidence type="ECO:0000256" key="1">
    <source>
        <dbReference type="SAM" id="MobiDB-lite"/>
    </source>
</evidence>
<accession>A0A9D1IPV5</accession>
<organism evidence="2 3">
    <name type="scientific">Candidatus Egerieicola faecale</name>
    <dbReference type="NCBI Taxonomy" id="2840774"/>
    <lineage>
        <taxon>Bacteria</taxon>
        <taxon>Bacillati</taxon>
        <taxon>Bacillota</taxon>
        <taxon>Clostridia</taxon>
        <taxon>Eubacteriales</taxon>
        <taxon>Oscillospiraceae</taxon>
        <taxon>Oscillospiraceae incertae sedis</taxon>
        <taxon>Candidatus Egerieicola</taxon>
    </lineage>
</organism>
<dbReference type="Gene3D" id="3.10.180.10">
    <property type="entry name" value="2,3-Dihydroxybiphenyl 1,2-Dioxygenase, domain 1"/>
    <property type="match status" value="1"/>
</dbReference>
<sequence length="185" mass="21066">MAEKTTYPHPNRPPKKYPKKSLHGRTRLMVMTYRDLKRFQNFYIHVFGWDMIETPEAASGIPAGDPHPGLLMATGPAQYDYEGVTPGHMNLFVHWAPEAIEKIGPFMEIEMEVPLEETIGKILGHGGKLILDKSKSALAKPLDDSKQSWQPHAVIEDPAGNYLYLWKCPSSRTWDELETEYDVED</sequence>